<feature type="domain" description="WLM" evidence="2">
    <location>
        <begin position="179"/>
        <end position="380"/>
    </location>
</feature>
<feature type="region of interest" description="Disordered" evidence="1">
    <location>
        <begin position="1"/>
        <end position="33"/>
    </location>
</feature>
<dbReference type="InterPro" id="IPR013536">
    <property type="entry name" value="WLM_dom"/>
</dbReference>
<evidence type="ECO:0000256" key="1">
    <source>
        <dbReference type="SAM" id="MobiDB-lite"/>
    </source>
</evidence>
<comment type="caution">
    <text evidence="3">The sequence shown here is derived from an EMBL/GenBank/DDBJ whole genome shotgun (WGS) entry which is preliminary data.</text>
</comment>
<dbReference type="Proteomes" id="UP000037136">
    <property type="component" value="Unassembled WGS sequence"/>
</dbReference>
<dbReference type="OrthoDB" id="49605at2759"/>
<dbReference type="Pfam" id="PF08325">
    <property type="entry name" value="WLM"/>
    <property type="match status" value="1"/>
</dbReference>
<proteinExistence type="predicted"/>
<dbReference type="PANTHER" id="PTHR47795:SF1">
    <property type="entry name" value="DNA-DEPENDENT METALLOPROTEASE WSS1 HOMOLOG 2"/>
    <property type="match status" value="1"/>
</dbReference>
<feature type="region of interest" description="Disordered" evidence="1">
    <location>
        <begin position="377"/>
        <end position="405"/>
    </location>
</feature>
<accession>A0A2A9P6S9</accession>
<dbReference type="PROSITE" id="PS51397">
    <property type="entry name" value="WLM"/>
    <property type="match status" value="1"/>
</dbReference>
<reference evidence="3 4" key="1">
    <citation type="journal article" date="2015" name="BMC Genomics">
        <title>Gene expression during zombie ant biting behavior reflects the complexity underlying fungal parasitic behavioral manipulation.</title>
        <authorList>
            <person name="de Bekker C."/>
            <person name="Ohm R.A."/>
            <person name="Loreto R.G."/>
            <person name="Sebastian A."/>
            <person name="Albert I."/>
            <person name="Merrow M."/>
            <person name="Brachmann A."/>
            <person name="Hughes D.P."/>
        </authorList>
    </citation>
    <scope>NUCLEOTIDE SEQUENCE [LARGE SCALE GENOMIC DNA]</scope>
    <source>
        <strain evidence="3 4">SC16a</strain>
    </source>
</reference>
<name>A0A2A9P6S9_OPHUN</name>
<feature type="compositionally biased region" description="Basic and acidic residues" evidence="1">
    <location>
        <begin position="379"/>
        <end position="405"/>
    </location>
</feature>
<dbReference type="PANTHER" id="PTHR47795">
    <property type="entry name" value="UBIQUITIN AND WLM DOMAIN-CONTAINING METALLOPROTEASE SPCC1442.07C"/>
    <property type="match status" value="1"/>
</dbReference>
<evidence type="ECO:0000313" key="4">
    <source>
        <dbReference type="Proteomes" id="UP000037136"/>
    </source>
</evidence>
<organism evidence="3 4">
    <name type="scientific">Ophiocordyceps unilateralis</name>
    <name type="common">Zombie-ant fungus</name>
    <name type="synonym">Torrubia unilateralis</name>
    <dbReference type="NCBI Taxonomy" id="268505"/>
    <lineage>
        <taxon>Eukaryota</taxon>
        <taxon>Fungi</taxon>
        <taxon>Dikarya</taxon>
        <taxon>Ascomycota</taxon>
        <taxon>Pezizomycotina</taxon>
        <taxon>Sordariomycetes</taxon>
        <taxon>Hypocreomycetidae</taxon>
        <taxon>Hypocreales</taxon>
        <taxon>Ophiocordycipitaceae</taxon>
        <taxon>Ophiocordyceps</taxon>
    </lineage>
</organism>
<dbReference type="EMBL" id="LAZP02000439">
    <property type="protein sequence ID" value="PFH57215.1"/>
    <property type="molecule type" value="Genomic_DNA"/>
</dbReference>
<evidence type="ECO:0000313" key="3">
    <source>
        <dbReference type="EMBL" id="PFH57215.1"/>
    </source>
</evidence>
<gene>
    <name evidence="3" type="ORF">XA68_15349</name>
</gene>
<evidence type="ECO:0000259" key="2">
    <source>
        <dbReference type="PROSITE" id="PS51397"/>
    </source>
</evidence>
<reference evidence="3 4" key="2">
    <citation type="journal article" date="2017" name="Sci. Rep.">
        <title>Ant-infecting Ophiocordyceps genomes reveal a high diversity of potential behavioral manipulation genes and a possible major role for enterotoxins.</title>
        <authorList>
            <person name="de Bekker C."/>
            <person name="Ohm R.A."/>
            <person name="Evans H.C."/>
            <person name="Brachmann A."/>
            <person name="Hughes D.P."/>
        </authorList>
    </citation>
    <scope>NUCLEOTIDE SEQUENCE [LARGE SCALE GENOMIC DNA]</scope>
    <source>
        <strain evidence="3 4">SC16a</strain>
    </source>
</reference>
<dbReference type="GO" id="GO:0070628">
    <property type="term" value="F:proteasome binding"/>
    <property type="evidence" value="ECO:0007669"/>
    <property type="project" value="TreeGrafter"/>
</dbReference>
<dbReference type="STRING" id="268505.A0A2A9P6S9"/>
<keyword evidence="4" id="KW-1185">Reference proteome</keyword>
<protein>
    <recommendedName>
        <fullName evidence="2">WLM domain-containing protein</fullName>
    </recommendedName>
</protein>
<dbReference type="AlphaFoldDB" id="A0A2A9P6S9"/>
<sequence length="405" mass="45359">MALEAQNENRGLGDVAALEGQNDDRSLGDGPTLEEQIENQMQGDGPVLEGQKQDPNDMIIISVKHRNKIWEFDYIETETAVDLFTDLEATVGILQMNQKLLIPKGLLSSAPKGLLLKPTCPLDSLPPLRELQGKTLTLLGSNWDDVNAINTMSKQVARLNAARRARAAKPRASRDTQVMTALDAKYTFLVVRPLEQLPQPRRSNLILWRLKTDPGIMAAMRKHEFTVGLLTEMEPLAHTEATHEGTSRILGRNRNKGEVIELRLRTDAHDGYRDYKTIRKTLCHELAHNVHGAHDASFWELCHQIEREVERADWKTSGQTIGESSRYAIQGRDEAAQDEGGWTGGEFTLGGEFRVDRNGDNIRGVSRRQILAAAAVARRHYEAQAEGSADKDQRERQPSQHDEAE</sequence>